<feature type="transmembrane region" description="Helical" evidence="5">
    <location>
        <begin position="35"/>
        <end position="55"/>
    </location>
</feature>
<feature type="transmembrane region" description="Helical" evidence="5">
    <location>
        <begin position="257"/>
        <end position="276"/>
    </location>
</feature>
<evidence type="ECO:0008006" key="8">
    <source>
        <dbReference type="Google" id="ProtNLM"/>
    </source>
</evidence>
<dbReference type="Proteomes" id="UP000006882">
    <property type="component" value="Chromosome G1"/>
</dbReference>
<evidence type="ECO:0000256" key="2">
    <source>
        <dbReference type="ARBA" id="ARBA00022692"/>
    </source>
</evidence>
<gene>
    <name evidence="6" type="ORF">PRUPE_1G257600</name>
</gene>
<feature type="transmembrane region" description="Helical" evidence="5">
    <location>
        <begin position="184"/>
        <end position="208"/>
    </location>
</feature>
<dbReference type="AlphaFoldDB" id="A0A251R3F5"/>
<evidence type="ECO:0000256" key="4">
    <source>
        <dbReference type="ARBA" id="ARBA00023136"/>
    </source>
</evidence>
<name>A0A251R3F5_PRUPE</name>
<accession>A0A251R3F5</accession>
<feature type="transmembrane region" description="Helical" evidence="5">
    <location>
        <begin position="75"/>
        <end position="95"/>
    </location>
</feature>
<dbReference type="PANTHER" id="PTHR31218">
    <property type="entry name" value="WAT1-RELATED PROTEIN"/>
    <property type="match status" value="1"/>
</dbReference>
<proteinExistence type="predicted"/>
<comment type="subcellular location">
    <subcellularLocation>
        <location evidence="1">Membrane</location>
        <topology evidence="1">Multi-pass membrane protein</topology>
    </subcellularLocation>
</comment>
<keyword evidence="7" id="KW-1185">Reference proteome</keyword>
<dbReference type="GO" id="GO:0022857">
    <property type="term" value="F:transmembrane transporter activity"/>
    <property type="evidence" value="ECO:0007669"/>
    <property type="project" value="InterPro"/>
</dbReference>
<keyword evidence="3 5" id="KW-1133">Transmembrane helix</keyword>
<keyword evidence="4 5" id="KW-0472">Membrane</keyword>
<feature type="transmembrane region" description="Helical" evidence="5">
    <location>
        <begin position="6"/>
        <end position="23"/>
    </location>
</feature>
<dbReference type="Gramene" id="ONI30548">
    <property type="protein sequence ID" value="ONI30548"/>
    <property type="gene ID" value="PRUPE_1G257600"/>
</dbReference>
<dbReference type="InterPro" id="IPR037185">
    <property type="entry name" value="EmrE-like"/>
</dbReference>
<protein>
    <recommendedName>
        <fullName evidence="8">WAT1-related protein</fullName>
    </recommendedName>
</protein>
<feature type="transmembrane region" description="Helical" evidence="5">
    <location>
        <begin position="154"/>
        <end position="172"/>
    </location>
</feature>
<keyword evidence="2 5" id="KW-0812">Transmembrane</keyword>
<evidence type="ECO:0000313" key="7">
    <source>
        <dbReference type="Proteomes" id="UP000006882"/>
    </source>
</evidence>
<dbReference type="InterPro" id="IPR030184">
    <property type="entry name" value="WAT1-related"/>
</dbReference>
<dbReference type="SUPFAM" id="SSF103481">
    <property type="entry name" value="Multidrug resistance efflux transporter EmrE"/>
    <property type="match status" value="1"/>
</dbReference>
<organism evidence="6 7">
    <name type="scientific">Prunus persica</name>
    <name type="common">Peach</name>
    <name type="synonym">Amygdalus persica</name>
    <dbReference type="NCBI Taxonomy" id="3760"/>
    <lineage>
        <taxon>Eukaryota</taxon>
        <taxon>Viridiplantae</taxon>
        <taxon>Streptophyta</taxon>
        <taxon>Embryophyta</taxon>
        <taxon>Tracheophyta</taxon>
        <taxon>Spermatophyta</taxon>
        <taxon>Magnoliopsida</taxon>
        <taxon>eudicotyledons</taxon>
        <taxon>Gunneridae</taxon>
        <taxon>Pentapetalae</taxon>
        <taxon>rosids</taxon>
        <taxon>fabids</taxon>
        <taxon>Rosales</taxon>
        <taxon>Rosaceae</taxon>
        <taxon>Amygdaloideae</taxon>
        <taxon>Amygdaleae</taxon>
        <taxon>Prunus</taxon>
    </lineage>
</organism>
<dbReference type="EMBL" id="CM007651">
    <property type="protein sequence ID" value="ONI30548.1"/>
    <property type="molecule type" value="Genomic_DNA"/>
</dbReference>
<evidence type="ECO:0000256" key="5">
    <source>
        <dbReference type="SAM" id="Phobius"/>
    </source>
</evidence>
<reference evidence="6 7" key="1">
    <citation type="journal article" date="2013" name="Nat. Genet.">
        <title>The high-quality draft genome of peach (Prunus persica) identifies unique patterns of genetic diversity, domestication and genome evolution.</title>
        <authorList>
            <consortium name="International Peach Genome Initiative"/>
            <person name="Verde I."/>
            <person name="Abbott A.G."/>
            <person name="Scalabrin S."/>
            <person name="Jung S."/>
            <person name="Shu S."/>
            <person name="Marroni F."/>
            <person name="Zhebentyayeva T."/>
            <person name="Dettori M.T."/>
            <person name="Grimwood J."/>
            <person name="Cattonaro F."/>
            <person name="Zuccolo A."/>
            <person name="Rossini L."/>
            <person name="Jenkins J."/>
            <person name="Vendramin E."/>
            <person name="Meisel L.A."/>
            <person name="Decroocq V."/>
            <person name="Sosinski B."/>
            <person name="Prochnik S."/>
            <person name="Mitros T."/>
            <person name="Policriti A."/>
            <person name="Cipriani G."/>
            <person name="Dondini L."/>
            <person name="Ficklin S."/>
            <person name="Goodstein D.M."/>
            <person name="Xuan P."/>
            <person name="Del Fabbro C."/>
            <person name="Aramini V."/>
            <person name="Copetti D."/>
            <person name="Gonzalez S."/>
            <person name="Horner D.S."/>
            <person name="Falchi R."/>
            <person name="Lucas S."/>
            <person name="Mica E."/>
            <person name="Maldonado J."/>
            <person name="Lazzari B."/>
            <person name="Bielenberg D."/>
            <person name="Pirona R."/>
            <person name="Miculan M."/>
            <person name="Barakat A."/>
            <person name="Testolin R."/>
            <person name="Stella A."/>
            <person name="Tartarini S."/>
            <person name="Tonutti P."/>
            <person name="Arus P."/>
            <person name="Orellana A."/>
            <person name="Wells C."/>
            <person name="Main D."/>
            <person name="Vizzotto G."/>
            <person name="Silva H."/>
            <person name="Salamini F."/>
            <person name="Schmutz J."/>
            <person name="Morgante M."/>
            <person name="Rokhsar D.S."/>
        </authorList>
    </citation>
    <scope>NUCLEOTIDE SEQUENCE [LARGE SCALE GENOMIC DNA]</scope>
    <source>
        <strain evidence="7">cv. Nemared</strain>
    </source>
</reference>
<sequence length="291" mass="31559">MDKFLPFIGMVVAIMAQTGSMMLNKAAMSKGTNKYIFVVYTNALSALILLPYILIFHRCSSQIFGNIGIAYSSPTLATAMLNLIPAFTFILAIIFRMEKVNWRSSSSQAKVCGTIVSITGAFVVTLYKGLPIIQQSISLSNSPNQLLFSSQSNWILGGLFLAAEAFSTSLWYTMQGFVVKKYPAVVFIVFYQCLIATVGSAAVTLVAVRDASAWEPRLDMGLIAILYAAGALFCSVFKPLGIMFSVIMGVIFLGDSVYLGSLIGALIFVIGFYAMMWGKATGEAGRIIRPK</sequence>
<dbReference type="GO" id="GO:0005886">
    <property type="term" value="C:plasma membrane"/>
    <property type="evidence" value="ECO:0000318"/>
    <property type="project" value="GO_Central"/>
</dbReference>
<dbReference type="STRING" id="3760.A0A251R3F5"/>
<evidence type="ECO:0000313" key="6">
    <source>
        <dbReference type="EMBL" id="ONI30548.1"/>
    </source>
</evidence>
<feature type="transmembrane region" description="Helical" evidence="5">
    <location>
        <begin position="220"/>
        <end position="251"/>
    </location>
</feature>
<evidence type="ECO:0000256" key="1">
    <source>
        <dbReference type="ARBA" id="ARBA00004141"/>
    </source>
</evidence>
<evidence type="ECO:0000256" key="3">
    <source>
        <dbReference type="ARBA" id="ARBA00022989"/>
    </source>
</evidence>